<protein>
    <submittedName>
        <fullName evidence="2">GNAT family N-acetyltransferase</fullName>
    </submittedName>
</protein>
<evidence type="ECO:0000259" key="1">
    <source>
        <dbReference type="PROSITE" id="PS51186"/>
    </source>
</evidence>
<dbReference type="Proteomes" id="UP000824161">
    <property type="component" value="Unassembled WGS sequence"/>
</dbReference>
<feature type="domain" description="N-acetyltransferase" evidence="1">
    <location>
        <begin position="16"/>
        <end position="179"/>
    </location>
</feature>
<name>A0A9D1H8E9_9FLAO</name>
<dbReference type="SUPFAM" id="SSF55729">
    <property type="entry name" value="Acyl-CoA N-acyltransferases (Nat)"/>
    <property type="match status" value="1"/>
</dbReference>
<gene>
    <name evidence="2" type="ORF">IAC44_01820</name>
</gene>
<dbReference type="PROSITE" id="PS51186">
    <property type="entry name" value="GNAT"/>
    <property type="match status" value="1"/>
</dbReference>
<accession>A0A9D1H8E9</accession>
<dbReference type="InterPro" id="IPR000182">
    <property type="entry name" value="GNAT_dom"/>
</dbReference>
<dbReference type="CDD" id="cd04301">
    <property type="entry name" value="NAT_SF"/>
    <property type="match status" value="1"/>
</dbReference>
<comment type="caution">
    <text evidence="2">The sequence shown here is derived from an EMBL/GenBank/DDBJ whole genome shotgun (WGS) entry which is preliminary data.</text>
</comment>
<dbReference type="Gene3D" id="3.40.630.30">
    <property type="match status" value="1"/>
</dbReference>
<dbReference type="AlphaFoldDB" id="A0A9D1H8E9"/>
<reference evidence="2" key="2">
    <citation type="journal article" date="2021" name="PeerJ">
        <title>Extensive microbial diversity within the chicken gut microbiome revealed by metagenomics and culture.</title>
        <authorList>
            <person name="Gilroy R."/>
            <person name="Ravi A."/>
            <person name="Getino M."/>
            <person name="Pursley I."/>
            <person name="Horton D.L."/>
            <person name="Alikhan N.F."/>
            <person name="Baker D."/>
            <person name="Gharbi K."/>
            <person name="Hall N."/>
            <person name="Watson M."/>
            <person name="Adriaenssens E.M."/>
            <person name="Foster-Nyarko E."/>
            <person name="Jarju S."/>
            <person name="Secka A."/>
            <person name="Antonio M."/>
            <person name="Oren A."/>
            <person name="Chaudhuri R.R."/>
            <person name="La Ragione R."/>
            <person name="Hildebrand F."/>
            <person name="Pallen M.J."/>
        </authorList>
    </citation>
    <scope>NUCLEOTIDE SEQUENCE</scope>
    <source>
        <strain evidence="2">1383</strain>
    </source>
</reference>
<sequence length="179" mass="20610">MENDTTLPSKEAKNTLEIVPVDASSIGTLAALAEQVWHECFARLLSREQIEYMLARFQSEEALARQMQSEGYAYYFLRCGRENAGYFGIRDDGEGRLFLSKLYILRAFRGQRLSSAAFDFMEGECRRRALKAIWLTVNRHNETAIRVYLHRGFVVREEKVADIGCGFVMDDFIMEKVLS</sequence>
<dbReference type="InterPro" id="IPR016181">
    <property type="entry name" value="Acyl_CoA_acyltransferase"/>
</dbReference>
<dbReference type="EMBL" id="DVLY01000044">
    <property type="protein sequence ID" value="HIT97555.1"/>
    <property type="molecule type" value="Genomic_DNA"/>
</dbReference>
<reference evidence="2" key="1">
    <citation type="submission" date="2020-10" db="EMBL/GenBank/DDBJ databases">
        <authorList>
            <person name="Gilroy R."/>
        </authorList>
    </citation>
    <scope>NUCLEOTIDE SEQUENCE</scope>
    <source>
        <strain evidence="2">1383</strain>
    </source>
</reference>
<evidence type="ECO:0000313" key="3">
    <source>
        <dbReference type="Proteomes" id="UP000824161"/>
    </source>
</evidence>
<organism evidence="2 3">
    <name type="scientific">Candidatus Merdimorpha stercoravium</name>
    <dbReference type="NCBI Taxonomy" id="2840863"/>
    <lineage>
        <taxon>Bacteria</taxon>
        <taxon>Pseudomonadati</taxon>
        <taxon>Bacteroidota</taxon>
        <taxon>Flavobacteriia</taxon>
        <taxon>Flavobacteriales</taxon>
        <taxon>Candidatus Merdimorpha</taxon>
    </lineage>
</organism>
<proteinExistence type="predicted"/>
<dbReference type="GO" id="GO:0016747">
    <property type="term" value="F:acyltransferase activity, transferring groups other than amino-acyl groups"/>
    <property type="evidence" value="ECO:0007669"/>
    <property type="project" value="InterPro"/>
</dbReference>
<evidence type="ECO:0000313" key="2">
    <source>
        <dbReference type="EMBL" id="HIT97555.1"/>
    </source>
</evidence>
<dbReference type="Pfam" id="PF13673">
    <property type="entry name" value="Acetyltransf_10"/>
    <property type="match status" value="1"/>
</dbReference>